<accession>A0A915EFU8</accession>
<dbReference type="WBParaSite" id="jg5439.1">
    <property type="protein sequence ID" value="jg5439.1"/>
    <property type="gene ID" value="jg5439"/>
</dbReference>
<name>A0A915EFU8_9BILA</name>
<proteinExistence type="predicted"/>
<reference evidence="2" key="1">
    <citation type="submission" date="2022-11" db="UniProtKB">
        <authorList>
            <consortium name="WormBaseParasite"/>
        </authorList>
    </citation>
    <scope>IDENTIFICATION</scope>
</reference>
<evidence type="ECO:0000313" key="2">
    <source>
        <dbReference type="WBParaSite" id="jg5439.1"/>
    </source>
</evidence>
<sequence>MFIGSLYYPLSCFALKIMDEIFAMQGKKEELQWRVVQEVAKAKEYCKKVDHITKRLNDTKEKNAALLTSASQSFQLVELLQFKLSTLENTLKEKDEFVSVINSLCQHESPRSNDLKKLEIMVQDFQKQCTSAPWLVHKSQYLTELEGVCNQLGILNRDIKVIDNKIVERKKIVESHQEMTFLKFCIHLANYKRSMAGIRKLLDREMKLNNDYKEKLSKRNSSDVEFMDISMMSDYVARNMTVVSTTHPNVTSEVNNFSIFNQSDRPRNESDSIAEPFDMEFNAPSLFNKNIFGF</sequence>
<keyword evidence="1" id="KW-1185">Reference proteome</keyword>
<dbReference type="AlphaFoldDB" id="A0A915EFU8"/>
<dbReference type="Proteomes" id="UP000887574">
    <property type="component" value="Unplaced"/>
</dbReference>
<protein>
    <submittedName>
        <fullName evidence="2">Uncharacterized protein</fullName>
    </submittedName>
</protein>
<organism evidence="1 2">
    <name type="scientific">Ditylenchus dipsaci</name>
    <dbReference type="NCBI Taxonomy" id="166011"/>
    <lineage>
        <taxon>Eukaryota</taxon>
        <taxon>Metazoa</taxon>
        <taxon>Ecdysozoa</taxon>
        <taxon>Nematoda</taxon>
        <taxon>Chromadorea</taxon>
        <taxon>Rhabditida</taxon>
        <taxon>Tylenchina</taxon>
        <taxon>Tylenchomorpha</taxon>
        <taxon>Sphaerularioidea</taxon>
        <taxon>Anguinidae</taxon>
        <taxon>Anguininae</taxon>
        <taxon>Ditylenchus</taxon>
    </lineage>
</organism>
<evidence type="ECO:0000313" key="1">
    <source>
        <dbReference type="Proteomes" id="UP000887574"/>
    </source>
</evidence>